<feature type="region of interest" description="Disordered" evidence="1">
    <location>
        <begin position="871"/>
        <end position="902"/>
    </location>
</feature>
<name>A0A078BCL6_STYLE</name>
<evidence type="ECO:0000313" key="2">
    <source>
        <dbReference type="EMBL" id="CDW91348.1"/>
    </source>
</evidence>
<reference evidence="2 3" key="1">
    <citation type="submission" date="2014-06" db="EMBL/GenBank/DDBJ databases">
        <authorList>
            <person name="Swart Estienne"/>
        </authorList>
    </citation>
    <scope>NUCLEOTIDE SEQUENCE [LARGE SCALE GENOMIC DNA]</scope>
    <source>
        <strain evidence="2 3">130c</strain>
    </source>
</reference>
<proteinExistence type="predicted"/>
<dbReference type="EMBL" id="CCKQ01019327">
    <property type="protein sequence ID" value="CDW91348.1"/>
    <property type="molecule type" value="Genomic_DNA"/>
</dbReference>
<dbReference type="InParanoid" id="A0A078BCL6"/>
<feature type="region of interest" description="Disordered" evidence="1">
    <location>
        <begin position="704"/>
        <end position="750"/>
    </location>
</feature>
<feature type="compositionally biased region" description="Low complexity" evidence="1">
    <location>
        <begin position="720"/>
        <end position="730"/>
    </location>
</feature>
<evidence type="ECO:0000256" key="1">
    <source>
        <dbReference type="SAM" id="MobiDB-lite"/>
    </source>
</evidence>
<sequence>MIVRTNYQQEEGKIIIYDEIQNTETPNKTYGSEDDEPQSFQDSESGSSSHRGLADQRFYGRQPNVLPQQYSVSDIRDYKLDTIQEGGSSISSGRSLNNSKGINFTNANLEDVNTSNMSSQKCKILNSTHGSHCIKKILKTDTDYQAYQHQFNNQKFYFPLQAQIYYQTQTSNCSPKNVQSPNNASFQRYGHNSFIYEVNQMRLQDTNLTDLYNLGIAGNMNMKRSFGNPKTPINLLNTQQIKDLSSNNSNYMFNSDERQIKNKGCSSSRYRYDSKEDDEEDEEYQFQFQIRPDDSNSNNATTDQILPGMPIQYLEYPMSTSNKSSNQTETERDNSILSFPANTAQKHQYIYHNNSEVDSSRVAEVSISKNILNQNFNLNGLKHQKSQKNLIVNQQQQDSGMSNDPNIVLQRHSNKNSNKQINPNVNTNKNNRVSSALTVTTIPDDESALMDEKPIVNLINYFSKQVSVNKENNSNNYQQFSNQKQKLQLHQQSFQRSPKIMKAQQMRGDIDEDQVYSSFSLSEDQSFEIRDKDTNKVIMRASIQQTQRHLRKISQMLEHQKSQHELFEKNIQIQYSSSSDQELGRAGNISKNMNSLEQGNTDESEVPPDTEREMIAGQRISVIKSILQKMLYMQSNNQRNEQQIIQTQWDRDEMLALTDIFKNIVKSEIENKQTTTNATFNSQDNTYLKVSQLEQQNLRLAKENEELKNKLRNKTKKSNKNNMININDENYYQSDEDENSHMSRNESIKSNTHQISSDYLMKERLFENSQSCNKCVTNRNSKVQCTQCSEKYQTQKQPLQLKPLNQTQLNSAKLTRATNTNANSSRGSFINQQNSVSVNSTAIELNKKLNSLNISENLGLKKKDLKPKVYSTKHSSRKPIGHQTNFGTNLNTTQKVSSFLKQ</sequence>
<feature type="region of interest" description="Disordered" evidence="1">
    <location>
        <begin position="591"/>
        <end position="610"/>
    </location>
</feature>
<gene>
    <name evidence="2" type="primary">Contig2523.g2718</name>
    <name evidence="2" type="ORF">STYLEM_20503</name>
</gene>
<keyword evidence="3" id="KW-1185">Reference proteome</keyword>
<feature type="compositionally biased region" description="Polar residues" evidence="1">
    <location>
        <begin position="882"/>
        <end position="902"/>
    </location>
</feature>
<dbReference type="AlphaFoldDB" id="A0A078BCL6"/>
<dbReference type="Proteomes" id="UP000039865">
    <property type="component" value="Unassembled WGS sequence"/>
</dbReference>
<accession>A0A078BCL6</accession>
<feature type="compositionally biased region" description="Low complexity" evidence="1">
    <location>
        <begin position="39"/>
        <end position="49"/>
    </location>
</feature>
<organism evidence="2 3">
    <name type="scientific">Stylonychia lemnae</name>
    <name type="common">Ciliate</name>
    <dbReference type="NCBI Taxonomy" id="5949"/>
    <lineage>
        <taxon>Eukaryota</taxon>
        <taxon>Sar</taxon>
        <taxon>Alveolata</taxon>
        <taxon>Ciliophora</taxon>
        <taxon>Intramacronucleata</taxon>
        <taxon>Spirotrichea</taxon>
        <taxon>Stichotrichia</taxon>
        <taxon>Sporadotrichida</taxon>
        <taxon>Oxytrichidae</taxon>
        <taxon>Stylonychinae</taxon>
        <taxon>Stylonychia</taxon>
    </lineage>
</organism>
<feature type="region of interest" description="Disordered" evidence="1">
    <location>
        <begin position="24"/>
        <end position="52"/>
    </location>
</feature>
<feature type="compositionally biased region" description="Basic residues" evidence="1">
    <location>
        <begin position="710"/>
        <end position="719"/>
    </location>
</feature>
<evidence type="ECO:0000313" key="3">
    <source>
        <dbReference type="Proteomes" id="UP000039865"/>
    </source>
</evidence>
<protein>
    <submittedName>
        <fullName evidence="2">Uncharacterized protein</fullName>
    </submittedName>
</protein>